<organism evidence="2 3">
    <name type="scientific">Cellulosimicrobium aquatile</name>
    <dbReference type="NCBI Taxonomy" id="1612203"/>
    <lineage>
        <taxon>Bacteria</taxon>
        <taxon>Bacillati</taxon>
        <taxon>Actinomycetota</taxon>
        <taxon>Actinomycetes</taxon>
        <taxon>Micrococcales</taxon>
        <taxon>Promicromonosporaceae</taxon>
        <taxon>Cellulosimicrobium</taxon>
    </lineage>
</organism>
<dbReference type="SUPFAM" id="SSF143011">
    <property type="entry name" value="RelE-like"/>
    <property type="match status" value="1"/>
</dbReference>
<dbReference type="PANTHER" id="PTHR35601">
    <property type="entry name" value="TOXIN RELE"/>
    <property type="match status" value="1"/>
</dbReference>
<dbReference type="InterPro" id="IPR035093">
    <property type="entry name" value="RelE/ParE_toxin_dom_sf"/>
</dbReference>
<name>A0A1N6PWW0_9MICO</name>
<evidence type="ECO:0000313" key="3">
    <source>
        <dbReference type="Proteomes" id="UP000186235"/>
    </source>
</evidence>
<gene>
    <name evidence="2" type="ORF">SAMN05518682_1168</name>
</gene>
<evidence type="ECO:0000313" key="2">
    <source>
        <dbReference type="EMBL" id="SIQ08765.1"/>
    </source>
</evidence>
<dbReference type="AlphaFoldDB" id="A0A1N6PWW0"/>
<protein>
    <submittedName>
        <fullName evidence="2">mRNA interferase RelE/StbE</fullName>
    </submittedName>
</protein>
<reference evidence="3" key="1">
    <citation type="submission" date="2017-01" db="EMBL/GenBank/DDBJ databases">
        <authorList>
            <person name="Varghese N."/>
            <person name="Submissions S."/>
        </authorList>
    </citation>
    <scope>NUCLEOTIDE SEQUENCE [LARGE SCALE GENOMIC DNA]</scope>
    <source>
        <strain evidence="3">3bp</strain>
    </source>
</reference>
<comment type="similarity">
    <text evidence="1">Belongs to the RelE toxin family.</text>
</comment>
<dbReference type="PANTHER" id="PTHR35601:SF1">
    <property type="entry name" value="TOXIN RELE"/>
    <property type="match status" value="1"/>
</dbReference>
<dbReference type="Proteomes" id="UP000186235">
    <property type="component" value="Unassembled WGS sequence"/>
</dbReference>
<evidence type="ECO:0000256" key="1">
    <source>
        <dbReference type="ARBA" id="ARBA00006226"/>
    </source>
</evidence>
<sequence>MTDVDGGWEVRLSPPAARTLYQLPPRLADAVIRFCDEPLASNPYRVTKALGAELAGQRAGYVGIGFRVLVRIDDDQRLVTVMRMAYRADAYR</sequence>
<accession>A0A1N6PWW0</accession>
<dbReference type="EMBL" id="FTMI01000002">
    <property type="protein sequence ID" value="SIQ08765.1"/>
    <property type="molecule type" value="Genomic_DNA"/>
</dbReference>
<dbReference type="Gene3D" id="3.30.2310.20">
    <property type="entry name" value="RelE-like"/>
    <property type="match status" value="1"/>
</dbReference>
<keyword evidence="3" id="KW-1185">Reference proteome</keyword>
<proteinExistence type="inferred from homology"/>
<dbReference type="RefSeq" id="WP_021483657.1">
    <property type="nucleotide sequence ID" value="NZ_FTMI01000002.1"/>
</dbReference>